<organism evidence="2 3">
    <name type="scientific">Eumeta variegata</name>
    <name type="common">Bagworm moth</name>
    <name type="synonym">Eumeta japonica</name>
    <dbReference type="NCBI Taxonomy" id="151549"/>
    <lineage>
        <taxon>Eukaryota</taxon>
        <taxon>Metazoa</taxon>
        <taxon>Ecdysozoa</taxon>
        <taxon>Arthropoda</taxon>
        <taxon>Hexapoda</taxon>
        <taxon>Insecta</taxon>
        <taxon>Pterygota</taxon>
        <taxon>Neoptera</taxon>
        <taxon>Endopterygota</taxon>
        <taxon>Lepidoptera</taxon>
        <taxon>Glossata</taxon>
        <taxon>Ditrysia</taxon>
        <taxon>Tineoidea</taxon>
        <taxon>Psychidae</taxon>
        <taxon>Oiketicinae</taxon>
        <taxon>Eumeta</taxon>
    </lineage>
</organism>
<gene>
    <name evidence="2" type="ORF">EVAR_60018_1</name>
</gene>
<keyword evidence="3" id="KW-1185">Reference proteome</keyword>
<dbReference type="AlphaFoldDB" id="A0A4C1ZLD3"/>
<evidence type="ECO:0000313" key="2">
    <source>
        <dbReference type="EMBL" id="GBP88013.1"/>
    </source>
</evidence>
<proteinExistence type="predicted"/>
<dbReference type="Proteomes" id="UP000299102">
    <property type="component" value="Unassembled WGS sequence"/>
</dbReference>
<comment type="caution">
    <text evidence="2">The sequence shown here is derived from an EMBL/GenBank/DDBJ whole genome shotgun (WGS) entry which is preliminary data.</text>
</comment>
<evidence type="ECO:0000256" key="1">
    <source>
        <dbReference type="SAM" id="MobiDB-lite"/>
    </source>
</evidence>
<evidence type="ECO:0000313" key="3">
    <source>
        <dbReference type="Proteomes" id="UP000299102"/>
    </source>
</evidence>
<feature type="region of interest" description="Disordered" evidence="1">
    <location>
        <begin position="78"/>
        <end position="97"/>
    </location>
</feature>
<feature type="compositionally biased region" description="Polar residues" evidence="1">
    <location>
        <begin position="19"/>
        <end position="28"/>
    </location>
</feature>
<sequence>MERKTRTYSLPPDLEGAPSRQQVSPACPQISSNPFSVLRLLVNPRTGHCFRISGHRATGSASAGPRRLLFASVNNRQSSDTCAGSVSLQPNGQARSF</sequence>
<protein>
    <submittedName>
        <fullName evidence="2">Uncharacterized protein</fullName>
    </submittedName>
</protein>
<name>A0A4C1ZLD3_EUMVA</name>
<reference evidence="2 3" key="1">
    <citation type="journal article" date="2019" name="Commun. Biol.">
        <title>The bagworm genome reveals a unique fibroin gene that provides high tensile strength.</title>
        <authorList>
            <person name="Kono N."/>
            <person name="Nakamura H."/>
            <person name="Ohtoshi R."/>
            <person name="Tomita M."/>
            <person name="Numata K."/>
            <person name="Arakawa K."/>
        </authorList>
    </citation>
    <scope>NUCLEOTIDE SEQUENCE [LARGE SCALE GENOMIC DNA]</scope>
</reference>
<accession>A0A4C1ZLD3</accession>
<dbReference type="EMBL" id="BGZK01001900">
    <property type="protein sequence ID" value="GBP88013.1"/>
    <property type="molecule type" value="Genomic_DNA"/>
</dbReference>
<feature type="region of interest" description="Disordered" evidence="1">
    <location>
        <begin position="1"/>
        <end position="28"/>
    </location>
</feature>